<reference evidence="2 3" key="1">
    <citation type="submission" date="2016-10" db="EMBL/GenBank/DDBJ databases">
        <authorList>
            <person name="de Groot N.N."/>
        </authorList>
    </citation>
    <scope>NUCLEOTIDE SEQUENCE [LARGE SCALE GENOMIC DNA]</scope>
    <source>
        <strain evidence="2 3">DSM 43067</strain>
    </source>
</reference>
<keyword evidence="1" id="KW-0812">Transmembrane</keyword>
<keyword evidence="3" id="KW-1185">Reference proteome</keyword>
<keyword evidence="1" id="KW-0472">Membrane</keyword>
<dbReference type="RefSeq" id="WP_021596467.1">
    <property type="nucleotide sequence ID" value="NZ_FOVH01000005.1"/>
</dbReference>
<accession>A0A1I5GBM0</accession>
<evidence type="ECO:0008006" key="4">
    <source>
        <dbReference type="Google" id="ProtNLM"/>
    </source>
</evidence>
<evidence type="ECO:0000256" key="1">
    <source>
        <dbReference type="SAM" id="Phobius"/>
    </source>
</evidence>
<dbReference type="AlphaFoldDB" id="A0A1I5GBM0"/>
<sequence length="200" mass="21309">MNAREILLRAGAGIGGTLLLAGAMWLHTLRPKVEAAELDPIRTGGTVGEEITTRSFSLRVDRVDVARSLAPSLSLGDPPPVGTDGVYLVVRLRAMSREEPIQLRAATLETPGGYTFKEDPRTGTASADAQPTFQPLIWTPTAFLFELPKERLEGAHLVVGTGGLLPQLSAAADIDLGLSGSRAAELIRGAAERYEIEEDP</sequence>
<dbReference type="OrthoDB" id="3472883at2"/>
<proteinExistence type="predicted"/>
<gene>
    <name evidence="2" type="ORF">SAMN04489713_105122</name>
</gene>
<dbReference type="Proteomes" id="UP000183413">
    <property type="component" value="Unassembled WGS sequence"/>
</dbReference>
<dbReference type="InParanoid" id="A0A1I5GBM0"/>
<keyword evidence="1" id="KW-1133">Transmembrane helix</keyword>
<dbReference type="eggNOG" id="ENOG50345S8">
    <property type="taxonomic scope" value="Bacteria"/>
</dbReference>
<protein>
    <recommendedName>
        <fullName evidence="4">DUF4352 domain-containing protein</fullName>
    </recommendedName>
</protein>
<evidence type="ECO:0000313" key="3">
    <source>
        <dbReference type="Proteomes" id="UP000183413"/>
    </source>
</evidence>
<organism evidence="2 3">
    <name type="scientific">Actinomadura madurae</name>
    <dbReference type="NCBI Taxonomy" id="1993"/>
    <lineage>
        <taxon>Bacteria</taxon>
        <taxon>Bacillati</taxon>
        <taxon>Actinomycetota</taxon>
        <taxon>Actinomycetes</taxon>
        <taxon>Streptosporangiales</taxon>
        <taxon>Thermomonosporaceae</taxon>
        <taxon>Actinomadura</taxon>
    </lineage>
</organism>
<feature type="transmembrane region" description="Helical" evidence="1">
    <location>
        <begin position="6"/>
        <end position="26"/>
    </location>
</feature>
<dbReference type="EMBL" id="FOVH01000005">
    <property type="protein sequence ID" value="SFO33269.1"/>
    <property type="molecule type" value="Genomic_DNA"/>
</dbReference>
<dbReference type="STRING" id="1993.SAMN04489713_105122"/>
<name>A0A1I5GBM0_9ACTN</name>
<evidence type="ECO:0000313" key="2">
    <source>
        <dbReference type="EMBL" id="SFO33269.1"/>
    </source>
</evidence>